<dbReference type="Proteomes" id="UP001265259">
    <property type="component" value="Unassembled WGS sequence"/>
</dbReference>
<reference evidence="2 3" key="1">
    <citation type="submission" date="2023-09" db="EMBL/GenBank/DDBJ databases">
        <authorList>
            <person name="Rey-Velasco X."/>
        </authorList>
    </citation>
    <scope>NUCLEOTIDE SEQUENCE [LARGE SCALE GENOMIC DNA]</scope>
    <source>
        <strain evidence="2 3">F158</strain>
    </source>
</reference>
<keyword evidence="1" id="KW-1133">Transmembrane helix</keyword>
<organism evidence="2 3">
    <name type="scientific">Tropicimonas omnivorans</name>
    <dbReference type="NCBI Taxonomy" id="3075590"/>
    <lineage>
        <taxon>Bacteria</taxon>
        <taxon>Pseudomonadati</taxon>
        <taxon>Pseudomonadota</taxon>
        <taxon>Alphaproteobacteria</taxon>
        <taxon>Rhodobacterales</taxon>
        <taxon>Roseobacteraceae</taxon>
        <taxon>Tropicimonas</taxon>
    </lineage>
</organism>
<keyword evidence="1" id="KW-0812">Transmembrane</keyword>
<proteinExistence type="predicted"/>
<feature type="transmembrane region" description="Helical" evidence="1">
    <location>
        <begin position="50"/>
        <end position="67"/>
    </location>
</feature>
<accession>A0ABU3DE14</accession>
<keyword evidence="3" id="KW-1185">Reference proteome</keyword>
<dbReference type="EMBL" id="JAVRHL010000001">
    <property type="protein sequence ID" value="MDT0681965.1"/>
    <property type="molecule type" value="Genomic_DNA"/>
</dbReference>
<protein>
    <submittedName>
        <fullName evidence="2">Glucose dehydrogenase</fullName>
    </submittedName>
</protein>
<evidence type="ECO:0000256" key="1">
    <source>
        <dbReference type="SAM" id="Phobius"/>
    </source>
</evidence>
<keyword evidence="1" id="KW-0472">Membrane</keyword>
<evidence type="ECO:0000313" key="3">
    <source>
        <dbReference type="Proteomes" id="UP001265259"/>
    </source>
</evidence>
<comment type="caution">
    <text evidence="2">The sequence shown here is derived from an EMBL/GenBank/DDBJ whole genome shotgun (WGS) entry which is preliminary data.</text>
</comment>
<feature type="transmembrane region" description="Helical" evidence="1">
    <location>
        <begin position="96"/>
        <end position="120"/>
    </location>
</feature>
<feature type="transmembrane region" description="Helical" evidence="1">
    <location>
        <begin position="20"/>
        <end position="44"/>
    </location>
</feature>
<feature type="transmembrane region" description="Helical" evidence="1">
    <location>
        <begin position="74"/>
        <end position="90"/>
    </location>
</feature>
<gene>
    <name evidence="2" type="ORF">RM543_04645</name>
</gene>
<dbReference type="RefSeq" id="WP_311689714.1">
    <property type="nucleotide sequence ID" value="NZ_JAVRHL010000001.1"/>
</dbReference>
<sequence length="125" mass="14151">MTHSIYNEGTHFEERRHTHWAAVFIGVLCALLGIVLFAGGVWLAMLGGSWYYALAGIGLLLTGWFLARGLMSGVYVYLVTWAGTLIWAYWEVGTDWWAQVPRIVAPTVILILVLLLIPVLRHRRR</sequence>
<name>A0ABU3DE14_9RHOB</name>
<evidence type="ECO:0000313" key="2">
    <source>
        <dbReference type="EMBL" id="MDT0681965.1"/>
    </source>
</evidence>